<evidence type="ECO:0000256" key="6">
    <source>
        <dbReference type="ARBA" id="ARBA00023295"/>
    </source>
</evidence>
<dbReference type="InterPro" id="IPR013783">
    <property type="entry name" value="Ig-like_fold"/>
</dbReference>
<dbReference type="InterPro" id="IPR008979">
    <property type="entry name" value="Galactose-bd-like_sf"/>
</dbReference>
<keyword evidence="5" id="KW-0378">Hydrolase</keyword>
<evidence type="ECO:0000256" key="3">
    <source>
        <dbReference type="ARBA" id="ARBA00012754"/>
    </source>
</evidence>
<dbReference type="AlphaFoldDB" id="A0A919PQU2"/>
<evidence type="ECO:0000256" key="5">
    <source>
        <dbReference type="ARBA" id="ARBA00022801"/>
    </source>
</evidence>
<dbReference type="EMBL" id="BONQ01000106">
    <property type="protein sequence ID" value="GIG48547.1"/>
    <property type="molecule type" value="Genomic_DNA"/>
</dbReference>
<dbReference type="Pfam" id="PF00703">
    <property type="entry name" value="Glyco_hydro_2"/>
    <property type="match status" value="1"/>
</dbReference>
<evidence type="ECO:0000259" key="7">
    <source>
        <dbReference type="Pfam" id="PF00703"/>
    </source>
</evidence>
<dbReference type="PANTHER" id="PTHR43730:SF1">
    <property type="entry name" value="BETA-MANNOSIDASE"/>
    <property type="match status" value="1"/>
</dbReference>
<name>A0A919PQU2_9ACTN</name>
<accession>A0A919PQU2</accession>
<sequence>MTLTTQATTATAVRHDLGGTWQLTWAAGPATVPDAVRTATIPAQVPGEVHTALLAAGLIDDPDVGWGEREQMWVGHSRWNYQRHVRWAPTPGARTDLVADGLDTIAAVFVNGLRVGAAQDQHLQYRWRVDDVLQPGDNLVEVRFASAWDAALAHERAHGALPSPYDEPYAHVRKAAANFGWDWGPHHVTAGIWRGIRLETYTGRIEHVRPLVRLADDHTAAHVTAHVRVDAPAGTVVRVELTGPDGGAAGAATGTVTGSEVAITVPVEGPELWWPIGLGGQPLYRIQTTIEHDGVVLDAAAARFGVRSVAVDEAPDELGTRWALVVNGRRVRIRGYNWIPDDTFAGRVTPERVVRRIEQAVAGNANLLRVWGGGHFATDEFLDACDERGVLVWHDFLFACAAYCEDDDMVELVTAEAEQAVARMSAHPSLVLWCGGNETVLGRHHWGWVDQLGARGWGAAYYLDVLPRVLARLDPTRPYLPNSPWSGTLDRDPVADSHGPTHLWIPWNDADYAHYRDHDPSFVAEMGWCGPAAWTTLERVLDGQAPGPDSTLTQHHLRAIDGLHKLTRGLQPHVPAPATGADWHFATQVVQARAVATGVEWLRSRERCGGVVVWQLNDCWPAISWSAVDHAGIEKPLWHALRRSFAPRLATIQPVQPGPTHDPTGAAGLALVLVNDGDTDWHPQVLIRRVGLNGREHARADLSLSCPAGGLVRVPVDPGVGGPTDPHAELLVVDVDGVRTTWSYRPDRELTAPRPERRVDVAAVRGALRVTVTAGTVLRDVCVFADRLAASLGVEGPDLVVDDALVTLLPGERHVFRVARRDGGAIRSSTVDGVALDLAVRSFGEVTG</sequence>
<dbReference type="Gene3D" id="2.60.120.260">
    <property type="entry name" value="Galactose-binding domain-like"/>
    <property type="match status" value="1"/>
</dbReference>
<dbReference type="GO" id="GO:0005975">
    <property type="term" value="P:carbohydrate metabolic process"/>
    <property type="evidence" value="ECO:0007669"/>
    <property type="project" value="InterPro"/>
</dbReference>
<dbReference type="InterPro" id="IPR006102">
    <property type="entry name" value="Ig-like_GH2"/>
</dbReference>
<dbReference type="EC" id="3.2.1.25" evidence="3"/>
<dbReference type="Pfam" id="PF22666">
    <property type="entry name" value="Glyco_hydro_2_N2"/>
    <property type="match status" value="1"/>
</dbReference>
<dbReference type="Proteomes" id="UP000660611">
    <property type="component" value="Unassembled WGS sequence"/>
</dbReference>
<dbReference type="InterPro" id="IPR036156">
    <property type="entry name" value="Beta-gal/glucu_dom_sf"/>
</dbReference>
<comment type="caution">
    <text evidence="10">The sequence shown here is derived from an EMBL/GenBank/DDBJ whole genome shotgun (WGS) entry which is preliminary data.</text>
</comment>
<proteinExistence type="inferred from homology"/>
<dbReference type="InterPro" id="IPR050887">
    <property type="entry name" value="Beta-mannosidase_GH2"/>
</dbReference>
<feature type="domain" description="Beta-mannosidase-like galactose-binding" evidence="9">
    <location>
        <begin position="38"/>
        <end position="194"/>
    </location>
</feature>
<evidence type="ECO:0000259" key="9">
    <source>
        <dbReference type="Pfam" id="PF22666"/>
    </source>
</evidence>
<dbReference type="PANTHER" id="PTHR43730">
    <property type="entry name" value="BETA-MANNOSIDASE"/>
    <property type="match status" value="1"/>
</dbReference>
<dbReference type="GO" id="GO:0004567">
    <property type="term" value="F:beta-mannosidase activity"/>
    <property type="evidence" value="ECO:0007669"/>
    <property type="project" value="UniProtKB-EC"/>
</dbReference>
<dbReference type="InterPro" id="IPR006103">
    <property type="entry name" value="Glyco_hydro_2_cat"/>
</dbReference>
<dbReference type="RefSeq" id="WP_203850253.1">
    <property type="nucleotide sequence ID" value="NZ_BAAAVW010000003.1"/>
</dbReference>
<evidence type="ECO:0000256" key="2">
    <source>
        <dbReference type="ARBA" id="ARBA00007401"/>
    </source>
</evidence>
<evidence type="ECO:0000256" key="4">
    <source>
        <dbReference type="ARBA" id="ARBA00022729"/>
    </source>
</evidence>
<comment type="similarity">
    <text evidence="2">Belongs to the glycosyl hydrolase 2 family.</text>
</comment>
<dbReference type="GO" id="GO:0006516">
    <property type="term" value="P:glycoprotein catabolic process"/>
    <property type="evidence" value="ECO:0007669"/>
    <property type="project" value="TreeGrafter"/>
</dbReference>
<dbReference type="Gene3D" id="3.20.20.80">
    <property type="entry name" value="Glycosidases"/>
    <property type="match status" value="1"/>
</dbReference>
<evidence type="ECO:0000313" key="11">
    <source>
        <dbReference type="Proteomes" id="UP000660611"/>
    </source>
</evidence>
<dbReference type="Gene3D" id="2.60.40.10">
    <property type="entry name" value="Immunoglobulins"/>
    <property type="match status" value="1"/>
</dbReference>
<dbReference type="InterPro" id="IPR054593">
    <property type="entry name" value="Beta-mannosidase-like_N2"/>
</dbReference>
<keyword evidence="4" id="KW-0732">Signal</keyword>
<feature type="domain" description="Glycoside hydrolase family 2 immunoglobulin-like beta-sandwich" evidence="7">
    <location>
        <begin position="204"/>
        <end position="307"/>
    </location>
</feature>
<feature type="domain" description="Glycoside hydrolase family 2 catalytic" evidence="8">
    <location>
        <begin position="324"/>
        <end position="478"/>
    </location>
</feature>
<dbReference type="SUPFAM" id="SSF49785">
    <property type="entry name" value="Galactose-binding domain-like"/>
    <property type="match status" value="1"/>
</dbReference>
<protein>
    <recommendedName>
        <fullName evidence="3">beta-mannosidase</fullName>
        <ecNumber evidence="3">3.2.1.25</ecNumber>
    </recommendedName>
</protein>
<dbReference type="InterPro" id="IPR017853">
    <property type="entry name" value="GH"/>
</dbReference>
<evidence type="ECO:0000256" key="1">
    <source>
        <dbReference type="ARBA" id="ARBA00000829"/>
    </source>
</evidence>
<dbReference type="SUPFAM" id="SSF49303">
    <property type="entry name" value="beta-Galactosidase/glucuronidase domain"/>
    <property type="match status" value="1"/>
</dbReference>
<comment type="catalytic activity">
    <reaction evidence="1">
        <text>Hydrolysis of terminal, non-reducing beta-D-mannose residues in beta-D-mannosides.</text>
        <dbReference type="EC" id="3.2.1.25"/>
    </reaction>
</comment>
<dbReference type="Pfam" id="PF02836">
    <property type="entry name" value="Glyco_hydro_2_C"/>
    <property type="match status" value="1"/>
</dbReference>
<evidence type="ECO:0000259" key="8">
    <source>
        <dbReference type="Pfam" id="PF02836"/>
    </source>
</evidence>
<evidence type="ECO:0000313" key="10">
    <source>
        <dbReference type="EMBL" id="GIG48547.1"/>
    </source>
</evidence>
<organism evidence="10 11">
    <name type="scientific">Dactylosporangium siamense</name>
    <dbReference type="NCBI Taxonomy" id="685454"/>
    <lineage>
        <taxon>Bacteria</taxon>
        <taxon>Bacillati</taxon>
        <taxon>Actinomycetota</taxon>
        <taxon>Actinomycetes</taxon>
        <taxon>Micromonosporales</taxon>
        <taxon>Micromonosporaceae</taxon>
        <taxon>Dactylosporangium</taxon>
    </lineage>
</organism>
<keyword evidence="6" id="KW-0326">Glycosidase</keyword>
<reference evidence="10" key="1">
    <citation type="submission" date="2021-01" db="EMBL/GenBank/DDBJ databases">
        <title>Whole genome shotgun sequence of Dactylosporangium siamense NBRC 106093.</title>
        <authorList>
            <person name="Komaki H."/>
            <person name="Tamura T."/>
        </authorList>
    </citation>
    <scope>NUCLEOTIDE SEQUENCE</scope>
    <source>
        <strain evidence="10">NBRC 106093</strain>
    </source>
</reference>
<dbReference type="SUPFAM" id="SSF51445">
    <property type="entry name" value="(Trans)glycosidases"/>
    <property type="match status" value="1"/>
</dbReference>
<gene>
    <name evidence="10" type="ORF">Dsi01nite_065880</name>
</gene>
<keyword evidence="11" id="KW-1185">Reference proteome</keyword>